<dbReference type="PROSITE" id="PS51257">
    <property type="entry name" value="PROKAR_LIPOPROTEIN"/>
    <property type="match status" value="1"/>
</dbReference>
<evidence type="ECO:0000256" key="1">
    <source>
        <dbReference type="ARBA" id="ARBA00004418"/>
    </source>
</evidence>
<organism evidence="7 8">
    <name type="scientific">Anaerocolumna jejuensis DSM 15929</name>
    <dbReference type="NCBI Taxonomy" id="1121322"/>
    <lineage>
        <taxon>Bacteria</taxon>
        <taxon>Bacillati</taxon>
        <taxon>Bacillota</taxon>
        <taxon>Clostridia</taxon>
        <taxon>Lachnospirales</taxon>
        <taxon>Lachnospiraceae</taxon>
        <taxon>Anaerocolumna</taxon>
    </lineage>
</organism>
<evidence type="ECO:0000256" key="6">
    <source>
        <dbReference type="SAM" id="SignalP"/>
    </source>
</evidence>
<feature type="binding site" evidence="5">
    <location>
        <position position="40"/>
    </location>
    <ligand>
        <name>spermidine</name>
        <dbReference type="ChEBI" id="CHEBI:57834"/>
    </ligand>
</feature>
<dbReference type="GO" id="GO:0042597">
    <property type="term" value="C:periplasmic space"/>
    <property type="evidence" value="ECO:0007669"/>
    <property type="project" value="UniProtKB-SubCell"/>
</dbReference>
<gene>
    <name evidence="7" type="ORF">SAMN02745136_00903</name>
</gene>
<feature type="signal peptide" evidence="6">
    <location>
        <begin position="1"/>
        <end position="21"/>
    </location>
</feature>
<keyword evidence="4" id="KW-0574">Periplasm</keyword>
<evidence type="ECO:0000256" key="2">
    <source>
        <dbReference type="ARBA" id="ARBA00022448"/>
    </source>
</evidence>
<dbReference type="PANTHER" id="PTHR30222:SF17">
    <property type="entry name" value="SPERMIDINE_PUTRESCINE-BINDING PERIPLASMIC PROTEIN"/>
    <property type="match status" value="1"/>
</dbReference>
<dbReference type="OrthoDB" id="9769319at2"/>
<protein>
    <submittedName>
        <fullName evidence="7">Spermidine/putrescine transport system substrate-binding protein</fullName>
    </submittedName>
</protein>
<evidence type="ECO:0000256" key="5">
    <source>
        <dbReference type="PIRSR" id="PIRSR019574-1"/>
    </source>
</evidence>
<dbReference type="PIRSF" id="PIRSF019574">
    <property type="entry name" value="Periplasmic_polyamine_BP"/>
    <property type="match status" value="1"/>
</dbReference>
<reference evidence="7 8" key="1">
    <citation type="submission" date="2016-11" db="EMBL/GenBank/DDBJ databases">
        <authorList>
            <person name="Jaros S."/>
            <person name="Januszkiewicz K."/>
            <person name="Wedrychowicz H."/>
        </authorList>
    </citation>
    <scope>NUCLEOTIDE SEQUENCE [LARGE SCALE GENOMIC DNA]</scope>
    <source>
        <strain evidence="7 8">DSM 15929</strain>
    </source>
</reference>
<dbReference type="PANTHER" id="PTHR30222">
    <property type="entry name" value="SPERMIDINE/PUTRESCINE-BINDING PERIPLASMIC PROTEIN"/>
    <property type="match status" value="1"/>
</dbReference>
<name>A0A1M6M911_9FIRM</name>
<dbReference type="CDD" id="cd13590">
    <property type="entry name" value="PBP2_PotD_PotF_like"/>
    <property type="match status" value="1"/>
</dbReference>
<proteinExistence type="predicted"/>
<comment type="subcellular location">
    <subcellularLocation>
        <location evidence="1">Periplasm</location>
    </subcellularLocation>
</comment>
<feature type="chain" id="PRO_5038485951" evidence="6">
    <location>
        <begin position="22"/>
        <end position="351"/>
    </location>
</feature>
<dbReference type="SUPFAM" id="SSF53850">
    <property type="entry name" value="Periplasmic binding protein-like II"/>
    <property type="match status" value="1"/>
</dbReference>
<dbReference type="InterPro" id="IPR001188">
    <property type="entry name" value="Sperm_putr-bd"/>
</dbReference>
<dbReference type="PRINTS" id="PR00909">
    <property type="entry name" value="SPERMDNBNDNG"/>
</dbReference>
<dbReference type="EMBL" id="FRAC01000007">
    <property type="protein sequence ID" value="SHJ79945.1"/>
    <property type="molecule type" value="Genomic_DNA"/>
</dbReference>
<evidence type="ECO:0000256" key="3">
    <source>
        <dbReference type="ARBA" id="ARBA00022729"/>
    </source>
</evidence>
<accession>A0A1M6M911</accession>
<keyword evidence="2" id="KW-0813">Transport</keyword>
<dbReference type="AlphaFoldDB" id="A0A1M6M911"/>
<dbReference type="Proteomes" id="UP000184386">
    <property type="component" value="Unassembled WGS sequence"/>
</dbReference>
<keyword evidence="8" id="KW-1185">Reference proteome</keyword>
<dbReference type="InterPro" id="IPR006059">
    <property type="entry name" value="SBP"/>
</dbReference>
<feature type="binding site" evidence="5">
    <location>
        <position position="89"/>
    </location>
    <ligand>
        <name>spermidine</name>
        <dbReference type="ChEBI" id="CHEBI:57834"/>
    </ligand>
</feature>
<dbReference type="GO" id="GO:0019808">
    <property type="term" value="F:polyamine binding"/>
    <property type="evidence" value="ECO:0007669"/>
    <property type="project" value="InterPro"/>
</dbReference>
<evidence type="ECO:0000313" key="7">
    <source>
        <dbReference type="EMBL" id="SHJ79945.1"/>
    </source>
</evidence>
<sequence>MRKWKGILLTVTALMAVLALAGCGKGAGKNGTLNLFIWTEYIPDSVIKGFEKETGIDVQMQTYSNNEEMIAKVKGSSAGTYDIVCPSDYMVENMISQDMLSELDKSKLTNYNNLDSTYLNKSFDPDNKHSIPYLGGAGVVIYNKNMAPAGADFTTYAELFKPDYTNSLVVLDDFRAIIGVTAMSMGYDMNETDGAKLNQVKEKLLTLKPNIKSLDSDSPKTLMITEETKAGLFWSGDAAIALEENKNLTVAYPKEGMYLFLDNLCIAKDAKNADNAYKFIDYVLKAETNKEIVSEFPYLNPNKAGVALMGEDYKNNPAISIPAEEISKGKYVQNIGKTVDTYSEMWAEFTK</sequence>
<evidence type="ECO:0000256" key="4">
    <source>
        <dbReference type="ARBA" id="ARBA00022764"/>
    </source>
</evidence>
<dbReference type="Pfam" id="PF13416">
    <property type="entry name" value="SBP_bac_8"/>
    <property type="match status" value="1"/>
</dbReference>
<dbReference type="Gene3D" id="3.40.190.10">
    <property type="entry name" value="Periplasmic binding protein-like II"/>
    <property type="match status" value="2"/>
</dbReference>
<dbReference type="GO" id="GO:0015846">
    <property type="term" value="P:polyamine transport"/>
    <property type="evidence" value="ECO:0007669"/>
    <property type="project" value="InterPro"/>
</dbReference>
<dbReference type="RefSeq" id="WP_073273350.1">
    <property type="nucleotide sequence ID" value="NZ_FRAC01000007.1"/>
</dbReference>
<evidence type="ECO:0000313" key="8">
    <source>
        <dbReference type="Proteomes" id="UP000184386"/>
    </source>
</evidence>
<dbReference type="STRING" id="1121322.SAMN02745136_00903"/>
<keyword evidence="3 6" id="KW-0732">Signal</keyword>